<dbReference type="STRING" id="1513271.XM47_18115"/>
<protein>
    <recommendedName>
        <fullName evidence="4">DUF4861 domain-containing protein</fullName>
    </recommendedName>
</protein>
<dbReference type="EMBL" id="LAZL01000044">
    <property type="protein sequence ID" value="KMT63737.1"/>
    <property type="molecule type" value="Genomic_DNA"/>
</dbReference>
<feature type="signal peptide" evidence="1">
    <location>
        <begin position="1"/>
        <end position="25"/>
    </location>
</feature>
<gene>
    <name evidence="2" type="ORF">XM47_18115</name>
</gene>
<dbReference type="InterPro" id="IPR032342">
    <property type="entry name" value="DUF4861"/>
</dbReference>
<dbReference type="PROSITE" id="PS51257">
    <property type="entry name" value="PROKAR_LIPOPROTEIN"/>
    <property type="match status" value="1"/>
</dbReference>
<dbReference type="PATRIC" id="fig|1513271.3.peg.3716"/>
<organism evidence="2 3">
    <name type="scientific">Catenovulum maritimum</name>
    <dbReference type="NCBI Taxonomy" id="1513271"/>
    <lineage>
        <taxon>Bacteria</taxon>
        <taxon>Pseudomonadati</taxon>
        <taxon>Pseudomonadota</taxon>
        <taxon>Gammaproteobacteria</taxon>
        <taxon>Alteromonadales</taxon>
        <taxon>Alteromonadaceae</taxon>
        <taxon>Catenovulum</taxon>
    </lineage>
</organism>
<comment type="caution">
    <text evidence="2">The sequence shown here is derived from an EMBL/GenBank/DDBJ whole genome shotgun (WGS) entry which is preliminary data.</text>
</comment>
<evidence type="ECO:0000313" key="3">
    <source>
        <dbReference type="Proteomes" id="UP000037600"/>
    </source>
</evidence>
<reference evidence="2 3" key="1">
    <citation type="submission" date="2015-04" db="EMBL/GenBank/DDBJ databases">
        <title>Draft Genome Sequence of the Novel Agar-Digesting Marine Bacterium Q1.</title>
        <authorList>
            <person name="Li Y."/>
            <person name="Li D."/>
            <person name="Chen G."/>
            <person name="Du Z."/>
        </authorList>
    </citation>
    <scope>NUCLEOTIDE SEQUENCE [LARGE SCALE GENOMIC DNA]</scope>
    <source>
        <strain evidence="2 3">Q1</strain>
    </source>
</reference>
<keyword evidence="1" id="KW-0732">Signal</keyword>
<dbReference type="OrthoDB" id="9800230at2"/>
<dbReference type="AlphaFoldDB" id="A0A0J8GLP7"/>
<evidence type="ECO:0008006" key="4">
    <source>
        <dbReference type="Google" id="ProtNLM"/>
    </source>
</evidence>
<sequence>MKSLAKKIGGLALVSASLTACSSTATTEGDKVQPLAADKQVVKTFARFVPERKDDFAWENDLVAFRSYGPANRARPENSGVDCWLKRVNYSIIDLWYGRHQQGISYHKDHGEGLDNYHVGTSMGCGSTGVWLDNHLFQLETYASWKVLETSTEKSVFQLEFKNEKNGVEYREVKTFSIALGERLYRVDSQFFVDGKIAPNLEVVVGVTTHNEAATVSMDLKAGWVAAHENLEGSYLGTAVAVGANNPIEFVHTGHSKGVKDKGDAMIVTKTDNQGRLTYWSGYGWEKQGVIKNSQDWTEYLNAFIQAK</sequence>
<feature type="chain" id="PRO_5005298380" description="DUF4861 domain-containing protein" evidence="1">
    <location>
        <begin position="26"/>
        <end position="308"/>
    </location>
</feature>
<dbReference type="RefSeq" id="WP_048695757.1">
    <property type="nucleotide sequence ID" value="NZ_KQ130514.1"/>
</dbReference>
<keyword evidence="3" id="KW-1185">Reference proteome</keyword>
<dbReference type="Pfam" id="PF16153">
    <property type="entry name" value="DUF4861"/>
    <property type="match status" value="1"/>
</dbReference>
<proteinExistence type="predicted"/>
<dbReference type="Proteomes" id="UP000037600">
    <property type="component" value="Unassembled WGS sequence"/>
</dbReference>
<evidence type="ECO:0000313" key="2">
    <source>
        <dbReference type="EMBL" id="KMT63737.1"/>
    </source>
</evidence>
<accession>A0A0J8GLP7</accession>
<evidence type="ECO:0000256" key="1">
    <source>
        <dbReference type="SAM" id="SignalP"/>
    </source>
</evidence>
<name>A0A0J8GLP7_9ALTE</name>